<protein>
    <submittedName>
        <fullName evidence="1">Uncharacterized protein</fullName>
    </submittedName>
</protein>
<organism evidence="1 2">
    <name type="scientific">Skeletonema marinoi</name>
    <dbReference type="NCBI Taxonomy" id="267567"/>
    <lineage>
        <taxon>Eukaryota</taxon>
        <taxon>Sar</taxon>
        <taxon>Stramenopiles</taxon>
        <taxon>Ochrophyta</taxon>
        <taxon>Bacillariophyta</taxon>
        <taxon>Coscinodiscophyceae</taxon>
        <taxon>Thalassiosirophycidae</taxon>
        <taxon>Thalassiosirales</taxon>
        <taxon>Skeletonemataceae</taxon>
        <taxon>Skeletonema</taxon>
        <taxon>Skeletonema marinoi-dohrnii complex</taxon>
    </lineage>
</organism>
<dbReference type="EMBL" id="JATAAI010000039">
    <property type="protein sequence ID" value="KAK1734445.1"/>
    <property type="molecule type" value="Genomic_DNA"/>
</dbReference>
<reference evidence="1" key="1">
    <citation type="submission" date="2023-06" db="EMBL/GenBank/DDBJ databases">
        <title>Survivors Of The Sea: Transcriptome response of Skeletonema marinoi to long-term dormancy.</title>
        <authorList>
            <person name="Pinder M.I.M."/>
            <person name="Kourtchenko O."/>
            <person name="Robertson E.K."/>
            <person name="Larsson T."/>
            <person name="Maumus F."/>
            <person name="Osuna-Cruz C.M."/>
            <person name="Vancaester E."/>
            <person name="Stenow R."/>
            <person name="Vandepoele K."/>
            <person name="Ploug H."/>
            <person name="Bruchert V."/>
            <person name="Godhe A."/>
            <person name="Topel M."/>
        </authorList>
    </citation>
    <scope>NUCLEOTIDE SEQUENCE</scope>
    <source>
        <strain evidence="1">R05AC</strain>
    </source>
</reference>
<keyword evidence="2" id="KW-1185">Reference proteome</keyword>
<comment type="caution">
    <text evidence="1">The sequence shown here is derived from an EMBL/GenBank/DDBJ whole genome shotgun (WGS) entry which is preliminary data.</text>
</comment>
<name>A0AAD9D689_9STRA</name>
<accession>A0AAD9D689</accession>
<sequence>MSLEYGNIKTTSVL</sequence>
<dbReference type="Proteomes" id="UP001224775">
    <property type="component" value="Unassembled WGS sequence"/>
</dbReference>
<evidence type="ECO:0000313" key="1">
    <source>
        <dbReference type="EMBL" id="KAK1734445.1"/>
    </source>
</evidence>
<proteinExistence type="predicted"/>
<gene>
    <name evidence="1" type="ORF">QTG54_014952</name>
</gene>
<evidence type="ECO:0000313" key="2">
    <source>
        <dbReference type="Proteomes" id="UP001224775"/>
    </source>
</evidence>